<protein>
    <recommendedName>
        <fullName evidence="4">RxLR-like protein</fullName>
    </recommendedName>
</protein>
<dbReference type="Proteomes" id="UP000054928">
    <property type="component" value="Unassembled WGS sequence"/>
</dbReference>
<dbReference type="RefSeq" id="XP_024571940.1">
    <property type="nucleotide sequence ID" value="XM_024725659.1"/>
</dbReference>
<dbReference type="EMBL" id="CCYD01000053">
    <property type="protein sequence ID" value="CEG35571.1"/>
    <property type="molecule type" value="Genomic_DNA"/>
</dbReference>
<reference evidence="3" key="1">
    <citation type="submission" date="2014-09" db="EMBL/GenBank/DDBJ databases">
        <authorList>
            <person name="Sharma Rahul"/>
            <person name="Thines Marco"/>
        </authorList>
    </citation>
    <scope>NUCLEOTIDE SEQUENCE [LARGE SCALE GENOMIC DNA]</scope>
</reference>
<dbReference type="AlphaFoldDB" id="A0A0N7L3D5"/>
<evidence type="ECO:0000256" key="1">
    <source>
        <dbReference type="SAM" id="SignalP"/>
    </source>
</evidence>
<feature type="signal peptide" evidence="1">
    <location>
        <begin position="1"/>
        <end position="18"/>
    </location>
</feature>
<evidence type="ECO:0008006" key="4">
    <source>
        <dbReference type="Google" id="ProtNLM"/>
    </source>
</evidence>
<name>A0A0N7L3D5_PLAHL</name>
<accession>A0A0N7L3D5</accession>
<sequence length="63" mass="6949">MLAPHILAKIAFLALTSTTYNKSIAGKIVLPSGTLKKLLQLALRLNRPHWMCADAHDTNHICL</sequence>
<evidence type="ECO:0000313" key="2">
    <source>
        <dbReference type="EMBL" id="CEG35571.1"/>
    </source>
</evidence>
<feature type="chain" id="PRO_5006015023" description="RxLR-like protein" evidence="1">
    <location>
        <begin position="19"/>
        <end position="63"/>
    </location>
</feature>
<proteinExistence type="predicted"/>
<keyword evidence="1" id="KW-0732">Signal</keyword>
<organism evidence="2 3">
    <name type="scientific">Plasmopara halstedii</name>
    <name type="common">Downy mildew of sunflower</name>
    <dbReference type="NCBI Taxonomy" id="4781"/>
    <lineage>
        <taxon>Eukaryota</taxon>
        <taxon>Sar</taxon>
        <taxon>Stramenopiles</taxon>
        <taxon>Oomycota</taxon>
        <taxon>Peronosporomycetes</taxon>
        <taxon>Peronosporales</taxon>
        <taxon>Peronosporaceae</taxon>
        <taxon>Plasmopara</taxon>
    </lineage>
</organism>
<evidence type="ECO:0000313" key="3">
    <source>
        <dbReference type="Proteomes" id="UP000054928"/>
    </source>
</evidence>
<dbReference type="GeneID" id="36406500"/>
<keyword evidence="3" id="KW-1185">Reference proteome</keyword>